<evidence type="ECO:0000313" key="1">
    <source>
        <dbReference type="EMBL" id="GFD60157.1"/>
    </source>
</evidence>
<dbReference type="EMBL" id="BKCJ011874185">
    <property type="protein sequence ID" value="GFD60157.1"/>
    <property type="molecule type" value="Genomic_DNA"/>
</dbReference>
<dbReference type="AlphaFoldDB" id="A0A699XKH4"/>
<proteinExistence type="predicted"/>
<reference evidence="1" key="1">
    <citation type="journal article" date="2019" name="Sci. Rep.">
        <title>Draft genome of Tanacetum cinerariifolium, the natural source of mosquito coil.</title>
        <authorList>
            <person name="Yamashiro T."/>
            <person name="Shiraishi A."/>
            <person name="Satake H."/>
            <person name="Nakayama K."/>
        </authorList>
    </citation>
    <scope>NUCLEOTIDE SEQUENCE</scope>
</reference>
<comment type="caution">
    <text evidence="1">The sequence shown here is derived from an EMBL/GenBank/DDBJ whole genome shotgun (WGS) entry which is preliminary data.</text>
</comment>
<name>A0A699XKH4_TANCI</name>
<organism evidence="1">
    <name type="scientific">Tanacetum cinerariifolium</name>
    <name type="common">Dalmatian daisy</name>
    <name type="synonym">Chrysanthemum cinerariifolium</name>
    <dbReference type="NCBI Taxonomy" id="118510"/>
    <lineage>
        <taxon>Eukaryota</taxon>
        <taxon>Viridiplantae</taxon>
        <taxon>Streptophyta</taxon>
        <taxon>Embryophyta</taxon>
        <taxon>Tracheophyta</taxon>
        <taxon>Spermatophyta</taxon>
        <taxon>Magnoliopsida</taxon>
        <taxon>eudicotyledons</taxon>
        <taxon>Gunneridae</taxon>
        <taxon>Pentapetalae</taxon>
        <taxon>asterids</taxon>
        <taxon>campanulids</taxon>
        <taxon>Asterales</taxon>
        <taxon>Asteraceae</taxon>
        <taxon>Asteroideae</taxon>
        <taxon>Anthemideae</taxon>
        <taxon>Anthemidinae</taxon>
        <taxon>Tanacetum</taxon>
    </lineage>
</organism>
<feature type="non-terminal residue" evidence="1">
    <location>
        <position position="63"/>
    </location>
</feature>
<sequence length="63" mass="7079">TEDVTFDLLQVDRRTAHFQRVGANQRIVLEHLDQVTMKRGGQTGGVVVPEQDVEHGRLVAQQV</sequence>
<accession>A0A699XKH4</accession>
<feature type="non-terminal residue" evidence="1">
    <location>
        <position position="1"/>
    </location>
</feature>
<protein>
    <submittedName>
        <fullName evidence="1">Uncharacterized protein</fullName>
    </submittedName>
</protein>
<gene>
    <name evidence="1" type="ORF">Tci_932126</name>
</gene>